<dbReference type="KEGG" id="ngr:NAEGRDRAFT_45095"/>
<dbReference type="AlphaFoldDB" id="D2UY56"/>
<name>D2UY56_NAEGR</name>
<dbReference type="OrthoDB" id="10353801at2759"/>
<reference evidence="2 3" key="1">
    <citation type="journal article" date="2010" name="Cell">
        <title>The genome of Naegleria gruberi illuminates early eukaryotic versatility.</title>
        <authorList>
            <person name="Fritz-Laylin L.K."/>
            <person name="Prochnik S.E."/>
            <person name="Ginger M.L."/>
            <person name="Dacks J.B."/>
            <person name="Carpenter M.L."/>
            <person name="Field M.C."/>
            <person name="Kuo A."/>
            <person name="Paredez A."/>
            <person name="Chapman J."/>
            <person name="Pham J."/>
            <person name="Shu S."/>
            <person name="Neupane R."/>
            <person name="Cipriano M."/>
            <person name="Mancuso J."/>
            <person name="Tu H."/>
            <person name="Salamov A."/>
            <person name="Lindquist E."/>
            <person name="Shapiro H."/>
            <person name="Lucas S."/>
            <person name="Grigoriev I.V."/>
            <person name="Cande W.Z."/>
            <person name="Fulton C."/>
            <person name="Rokhsar D.S."/>
            <person name="Dawson S.C."/>
        </authorList>
    </citation>
    <scope>NUCLEOTIDE SEQUENCE [LARGE SCALE GENOMIC DNA]</scope>
    <source>
        <strain evidence="2 3">NEG-M</strain>
    </source>
</reference>
<dbReference type="VEuPathDB" id="AmoebaDB:NAEGRDRAFT_45095"/>
<dbReference type="GeneID" id="8849797"/>
<evidence type="ECO:0000313" key="3">
    <source>
        <dbReference type="Proteomes" id="UP000006671"/>
    </source>
</evidence>
<keyword evidence="3" id="KW-1185">Reference proteome</keyword>
<feature type="region of interest" description="Disordered" evidence="1">
    <location>
        <begin position="96"/>
        <end position="140"/>
    </location>
</feature>
<dbReference type="RefSeq" id="XP_002683477.1">
    <property type="nucleotide sequence ID" value="XM_002683431.1"/>
</dbReference>
<protein>
    <submittedName>
        <fullName evidence="2">Predicted protein</fullName>
    </submittedName>
</protein>
<gene>
    <name evidence="2" type="ORF">NAEGRDRAFT_45095</name>
</gene>
<evidence type="ECO:0000313" key="2">
    <source>
        <dbReference type="EMBL" id="EFC50733.1"/>
    </source>
</evidence>
<sequence length="379" mass="43007">MFAETPTDFAFFDEPFDFFSLDPTTPVSSKKNTLSIDTQQIVLGTPAILVSGTSKQATNELDNTFQSLMYDFQPSPSGEVKTDLFSSFFEVQNAHLDDSSTDSNDMSSVNDEDEDQSTQKRKKIIASKKKKDSTPVSTSERVWKTIHVDESAGNLDTQVLLKTRRDKPSEYLPEKMYSSLKYEIIQKASGNFLTTVPLLLCRATVVDAETNKEIKLAKPVLKGNIESALTKDPTSKNADEFECKMKIQFDYSYHQEKKLVALELKFYLNDKLDNPILIKRSCPLKVYARKPNKTKRMREEAKELKSKKIKEAQEKEFNDFTSQLDKCFELAHKFADEEKKIAMQTIINKFAKCFGSDAIVMANQPSTFTDSSSESGDFF</sequence>
<dbReference type="OMA" id="ADEFECK"/>
<organism evidence="3">
    <name type="scientific">Naegleria gruberi</name>
    <name type="common">Amoeba</name>
    <dbReference type="NCBI Taxonomy" id="5762"/>
    <lineage>
        <taxon>Eukaryota</taxon>
        <taxon>Discoba</taxon>
        <taxon>Heterolobosea</taxon>
        <taxon>Tetramitia</taxon>
        <taxon>Eutetramitia</taxon>
        <taxon>Vahlkampfiidae</taxon>
        <taxon>Naegleria</taxon>
    </lineage>
</organism>
<accession>D2UY56</accession>
<evidence type="ECO:0000256" key="1">
    <source>
        <dbReference type="SAM" id="MobiDB-lite"/>
    </source>
</evidence>
<dbReference type="Proteomes" id="UP000006671">
    <property type="component" value="Unassembled WGS sequence"/>
</dbReference>
<dbReference type="EMBL" id="GG738845">
    <property type="protein sequence ID" value="EFC50733.1"/>
    <property type="molecule type" value="Genomic_DNA"/>
</dbReference>
<feature type="compositionally biased region" description="Basic residues" evidence="1">
    <location>
        <begin position="119"/>
        <end position="131"/>
    </location>
</feature>
<dbReference type="InParanoid" id="D2UY56"/>
<proteinExistence type="predicted"/>